<organism evidence="2 3">
    <name type="scientific">Friedmanniomyces endolithicus</name>
    <dbReference type="NCBI Taxonomy" id="329885"/>
    <lineage>
        <taxon>Eukaryota</taxon>
        <taxon>Fungi</taxon>
        <taxon>Dikarya</taxon>
        <taxon>Ascomycota</taxon>
        <taxon>Pezizomycotina</taxon>
        <taxon>Dothideomycetes</taxon>
        <taxon>Dothideomycetidae</taxon>
        <taxon>Mycosphaerellales</taxon>
        <taxon>Teratosphaeriaceae</taxon>
        <taxon>Friedmanniomyces</taxon>
    </lineage>
</organism>
<dbReference type="AlphaFoldDB" id="A0AAN6KC00"/>
<proteinExistence type="predicted"/>
<reference evidence="2" key="1">
    <citation type="submission" date="2023-06" db="EMBL/GenBank/DDBJ databases">
        <title>Black Yeasts Isolated from many extreme environments.</title>
        <authorList>
            <person name="Coleine C."/>
            <person name="Stajich J.E."/>
            <person name="Selbmann L."/>
        </authorList>
    </citation>
    <scope>NUCLEOTIDE SEQUENCE</scope>
    <source>
        <strain evidence="2">CCFEE 5200</strain>
    </source>
</reference>
<name>A0AAN6KC00_9PEZI</name>
<dbReference type="EMBL" id="JAUJLE010000152">
    <property type="protein sequence ID" value="KAK0974625.1"/>
    <property type="molecule type" value="Genomic_DNA"/>
</dbReference>
<gene>
    <name evidence="2" type="ORF">LTR91_014303</name>
</gene>
<dbReference type="Proteomes" id="UP001175353">
    <property type="component" value="Unassembled WGS sequence"/>
</dbReference>
<feature type="region of interest" description="Disordered" evidence="1">
    <location>
        <begin position="1"/>
        <end position="72"/>
    </location>
</feature>
<feature type="compositionally biased region" description="Low complexity" evidence="1">
    <location>
        <begin position="42"/>
        <end position="51"/>
    </location>
</feature>
<accession>A0AAN6KC00</accession>
<evidence type="ECO:0000313" key="2">
    <source>
        <dbReference type="EMBL" id="KAK0974625.1"/>
    </source>
</evidence>
<comment type="caution">
    <text evidence="2">The sequence shown here is derived from an EMBL/GenBank/DDBJ whole genome shotgun (WGS) entry which is preliminary data.</text>
</comment>
<evidence type="ECO:0000313" key="3">
    <source>
        <dbReference type="Proteomes" id="UP001175353"/>
    </source>
</evidence>
<evidence type="ECO:0000256" key="1">
    <source>
        <dbReference type="SAM" id="MobiDB-lite"/>
    </source>
</evidence>
<protein>
    <submittedName>
        <fullName evidence="2">Uncharacterized protein</fullName>
    </submittedName>
</protein>
<sequence length="72" mass="7805">MPVPTLEVTQDPKPLPPPSADVHSPKLASTAASRKTRGKKTSLQALLASQLQKRDSQPTAKRGLNLMDFMKP</sequence>
<keyword evidence="3" id="KW-1185">Reference proteome</keyword>